<proteinExistence type="predicted"/>
<organism evidence="1 2">
    <name type="scientific">Phakopsora pachyrhizi</name>
    <name type="common">Asian soybean rust disease fungus</name>
    <dbReference type="NCBI Taxonomy" id="170000"/>
    <lineage>
        <taxon>Eukaryota</taxon>
        <taxon>Fungi</taxon>
        <taxon>Dikarya</taxon>
        <taxon>Basidiomycota</taxon>
        <taxon>Pucciniomycotina</taxon>
        <taxon>Pucciniomycetes</taxon>
        <taxon>Pucciniales</taxon>
        <taxon>Phakopsoraceae</taxon>
        <taxon>Phakopsora</taxon>
    </lineage>
</organism>
<dbReference type="Proteomes" id="UP001153365">
    <property type="component" value="Unassembled WGS sequence"/>
</dbReference>
<evidence type="ECO:0000313" key="1">
    <source>
        <dbReference type="EMBL" id="CAH7669594.1"/>
    </source>
</evidence>
<evidence type="ECO:0000313" key="2">
    <source>
        <dbReference type="Proteomes" id="UP001153365"/>
    </source>
</evidence>
<name>A0AAV0AMY2_PHAPC</name>
<gene>
    <name evidence="1" type="ORF">PPACK8108_LOCUS4234</name>
</gene>
<dbReference type="EMBL" id="CALTRL010000770">
    <property type="protein sequence ID" value="CAH7669594.1"/>
    <property type="molecule type" value="Genomic_DNA"/>
</dbReference>
<accession>A0AAV0AMY2</accession>
<dbReference type="AlphaFoldDB" id="A0AAV0AMY2"/>
<protein>
    <submittedName>
        <fullName evidence="1">Uncharacterized protein</fullName>
    </submittedName>
</protein>
<reference evidence="1" key="1">
    <citation type="submission" date="2022-06" db="EMBL/GenBank/DDBJ databases">
        <authorList>
            <consortium name="SYNGENTA / RWTH Aachen University"/>
        </authorList>
    </citation>
    <scope>NUCLEOTIDE SEQUENCE</scope>
</reference>
<keyword evidence="2" id="KW-1185">Reference proteome</keyword>
<comment type="caution">
    <text evidence="1">The sequence shown here is derived from an EMBL/GenBank/DDBJ whole genome shotgun (WGS) entry which is preliminary data.</text>
</comment>
<sequence>MTQSFFYQNFESYGIRLLKNKLIHTTFQKLLVRASQLTQGGSVIHLGPEKAKEAERCGDGDLERFWVSSWKSRKMISVELIKRVEHPESGFVHDKDQCISPYQDLSPKQAIFFCGDGTACFFKVKEGSKNDLAKHCKRKGQKDELAKAKSSFGDDWIHPRPSTELANVLDYPHRVWLWPTGIGDWLSQRTVAQL</sequence>